<dbReference type="HOGENOM" id="CLU_021322_3_2_0"/>
<dbReference type="EMBL" id="CP001825">
    <property type="protein sequence ID" value="ACZ41780.1"/>
    <property type="molecule type" value="Genomic_DNA"/>
</dbReference>
<dbReference type="SMART" id="SM00967">
    <property type="entry name" value="SpoU_sub_bind"/>
    <property type="match status" value="1"/>
</dbReference>
<name>D1CFS4_THET1</name>
<dbReference type="GO" id="GO:0005737">
    <property type="term" value="C:cytoplasm"/>
    <property type="evidence" value="ECO:0007669"/>
    <property type="project" value="UniProtKB-ARBA"/>
</dbReference>
<comment type="similarity">
    <text evidence="1">Belongs to the class IV-like SAM-binding methyltransferase superfamily. RNA methyltransferase TrmH family.</text>
</comment>
<gene>
    <name evidence="5" type="ordered locus">Tter_0863</name>
</gene>
<keyword evidence="2 5" id="KW-0489">Methyltransferase</keyword>
<dbReference type="InterPro" id="IPR053888">
    <property type="entry name" value="MRM3-like_sub_bind"/>
</dbReference>
<evidence type="ECO:0000313" key="6">
    <source>
        <dbReference type="Proteomes" id="UP000000323"/>
    </source>
</evidence>
<dbReference type="PANTHER" id="PTHR43191:SF2">
    <property type="entry name" value="RRNA METHYLTRANSFERASE 3, MITOCHONDRIAL"/>
    <property type="match status" value="1"/>
</dbReference>
<proteinExistence type="inferred from homology"/>
<dbReference type="InterPro" id="IPR001537">
    <property type="entry name" value="SpoU_MeTrfase"/>
</dbReference>
<dbReference type="Gene3D" id="3.40.1280.10">
    <property type="match status" value="1"/>
</dbReference>
<evidence type="ECO:0000313" key="5">
    <source>
        <dbReference type="EMBL" id="ACZ41780.1"/>
    </source>
</evidence>
<reference evidence="6" key="1">
    <citation type="journal article" date="2010" name="Stand. Genomic Sci.">
        <title>Complete genome sequence of 'Thermobaculum terrenum' type strain (YNP1).</title>
        <authorList>
            <person name="Kiss H."/>
            <person name="Cleland D."/>
            <person name="Lapidus A."/>
            <person name="Lucas S."/>
            <person name="Glavina Del Rio T."/>
            <person name="Nolan M."/>
            <person name="Tice H."/>
            <person name="Han C."/>
            <person name="Goodwin L."/>
            <person name="Pitluck S."/>
            <person name="Liolios K."/>
            <person name="Ivanova N."/>
            <person name="Mavromatis K."/>
            <person name="Ovchinnikova G."/>
            <person name="Pati A."/>
            <person name="Chen A."/>
            <person name="Palaniappan K."/>
            <person name="Land M."/>
            <person name="Hauser L."/>
            <person name="Chang Y."/>
            <person name="Jeffries C."/>
            <person name="Lu M."/>
            <person name="Brettin T."/>
            <person name="Detter J."/>
            <person name="Goker M."/>
            <person name="Tindall B."/>
            <person name="Beck B."/>
            <person name="McDermott T."/>
            <person name="Woyke T."/>
            <person name="Bristow J."/>
            <person name="Eisen J."/>
            <person name="Markowitz V."/>
            <person name="Hugenholtz P."/>
            <person name="Kyrpides N."/>
            <person name="Klenk H."/>
            <person name="Cheng J."/>
        </authorList>
    </citation>
    <scope>NUCLEOTIDE SEQUENCE [LARGE SCALE GENOMIC DNA]</scope>
    <source>
        <strain evidence="6">ATCC BAA-798 / YNP1</strain>
    </source>
</reference>
<dbReference type="InterPro" id="IPR013123">
    <property type="entry name" value="SpoU_subst-bd"/>
</dbReference>
<organism evidence="5 6">
    <name type="scientific">Thermobaculum terrenum (strain ATCC BAA-798 / CCMEE 7001 / YNP1)</name>
    <dbReference type="NCBI Taxonomy" id="525904"/>
    <lineage>
        <taxon>Bacteria</taxon>
        <taxon>Bacillati</taxon>
        <taxon>Chloroflexota</taxon>
        <taxon>Chloroflexia</taxon>
        <taxon>Candidatus Thermobaculales</taxon>
        <taxon>Candidatus Thermobaculaceae</taxon>
        <taxon>Thermobaculum</taxon>
    </lineage>
</organism>
<feature type="domain" description="RNA 2-O ribose methyltransferase substrate binding" evidence="4">
    <location>
        <begin position="31"/>
        <end position="107"/>
    </location>
</feature>
<dbReference type="eggNOG" id="COG0566">
    <property type="taxonomic scope" value="Bacteria"/>
</dbReference>
<evidence type="ECO:0000256" key="1">
    <source>
        <dbReference type="ARBA" id="ARBA00007228"/>
    </source>
</evidence>
<dbReference type="SUPFAM" id="SSF75217">
    <property type="entry name" value="alpha/beta knot"/>
    <property type="match status" value="1"/>
</dbReference>
<dbReference type="PANTHER" id="PTHR43191">
    <property type="entry name" value="RRNA METHYLTRANSFERASE 3"/>
    <property type="match status" value="1"/>
</dbReference>
<evidence type="ECO:0000259" key="4">
    <source>
        <dbReference type="SMART" id="SM00967"/>
    </source>
</evidence>
<dbReference type="CDD" id="cd18095">
    <property type="entry name" value="SpoU-like_rRNA-MTase"/>
    <property type="match status" value="1"/>
</dbReference>
<evidence type="ECO:0000256" key="2">
    <source>
        <dbReference type="ARBA" id="ARBA00022603"/>
    </source>
</evidence>
<dbReference type="Pfam" id="PF22435">
    <property type="entry name" value="MRM3-like_sub_bind"/>
    <property type="match status" value="1"/>
</dbReference>
<keyword evidence="3 5" id="KW-0808">Transferase</keyword>
<dbReference type="Gene3D" id="3.30.1330.30">
    <property type="match status" value="1"/>
</dbReference>
<sequence>MIPVKSRDNTKIKILRKLRSRKFREQSGLCYVEGIRQVYSAFEEGFHFEFLIVSSDLLRSEHAWKLVNDLISNGVQVIDVDQNIFKSISLRDNPQGIAGVVRQKWHSLESIDPREGLCLLALKAVQDPGNIGSILRTADAVGVRYVILLGDSVDPYDPNSVRAGAGATFTVKLIKTSFERLLDWKNIHQIPVIGAVGGAPLNYSRVNYPYPCILLMGSERQGLDLREQSSCDMLVSVPMVGKVDSLNLAVATSVILYEIFDQRSRL</sequence>
<dbReference type="STRING" id="525904.Tter_0863"/>
<dbReference type="InterPro" id="IPR051259">
    <property type="entry name" value="rRNA_Methyltransferase"/>
</dbReference>
<evidence type="ECO:0000256" key="3">
    <source>
        <dbReference type="ARBA" id="ARBA00022679"/>
    </source>
</evidence>
<dbReference type="KEGG" id="ttr:Tter_0863"/>
<dbReference type="AlphaFoldDB" id="D1CFS4"/>
<dbReference type="GO" id="GO:0008173">
    <property type="term" value="F:RNA methyltransferase activity"/>
    <property type="evidence" value="ECO:0007669"/>
    <property type="project" value="InterPro"/>
</dbReference>
<dbReference type="InterPro" id="IPR029028">
    <property type="entry name" value="Alpha/beta_knot_MTases"/>
</dbReference>
<dbReference type="RefSeq" id="WP_012874815.1">
    <property type="nucleotide sequence ID" value="NC_013525.1"/>
</dbReference>
<dbReference type="Pfam" id="PF00588">
    <property type="entry name" value="SpoU_methylase"/>
    <property type="match status" value="1"/>
</dbReference>
<dbReference type="InterPro" id="IPR029064">
    <property type="entry name" value="Ribosomal_eL30-like_sf"/>
</dbReference>
<dbReference type="OrthoDB" id="9785673at2"/>
<dbReference type="SUPFAM" id="SSF55315">
    <property type="entry name" value="L30e-like"/>
    <property type="match status" value="1"/>
</dbReference>
<protein>
    <submittedName>
        <fullName evidence="5">tRNA/rRNA methyltransferase (SpoU)</fullName>
    </submittedName>
</protein>
<keyword evidence="6" id="KW-1185">Reference proteome</keyword>
<dbReference type="GO" id="GO:0032259">
    <property type="term" value="P:methylation"/>
    <property type="evidence" value="ECO:0007669"/>
    <property type="project" value="UniProtKB-KW"/>
</dbReference>
<dbReference type="GO" id="GO:0003723">
    <property type="term" value="F:RNA binding"/>
    <property type="evidence" value="ECO:0007669"/>
    <property type="project" value="InterPro"/>
</dbReference>
<dbReference type="InterPro" id="IPR029026">
    <property type="entry name" value="tRNA_m1G_MTases_N"/>
</dbReference>
<accession>D1CFS4</accession>
<dbReference type="GO" id="GO:0006396">
    <property type="term" value="P:RNA processing"/>
    <property type="evidence" value="ECO:0007669"/>
    <property type="project" value="InterPro"/>
</dbReference>
<dbReference type="Proteomes" id="UP000000323">
    <property type="component" value="Chromosome 1"/>
</dbReference>